<dbReference type="Gene3D" id="3.40.50.300">
    <property type="entry name" value="P-loop containing nucleotide triphosphate hydrolases"/>
    <property type="match status" value="1"/>
</dbReference>
<keyword evidence="5" id="KW-1185">Reference proteome</keyword>
<feature type="domain" description="6-phosphofructo-2-kinase" evidence="3">
    <location>
        <begin position="1"/>
        <end position="65"/>
    </location>
</feature>
<name>A0A8R1IJM1_CAEJA</name>
<proteinExistence type="predicted"/>
<dbReference type="PRINTS" id="PR00991">
    <property type="entry name" value="6PFRUCTKNASE"/>
</dbReference>
<dbReference type="AlphaFoldDB" id="A0A8R1IJM1"/>
<dbReference type="GO" id="GO:0006003">
    <property type="term" value="P:fructose 2,6-bisphosphate metabolic process"/>
    <property type="evidence" value="ECO:0007669"/>
    <property type="project" value="InterPro"/>
</dbReference>
<dbReference type="InterPro" id="IPR027417">
    <property type="entry name" value="P-loop_NTPase"/>
</dbReference>
<evidence type="ECO:0000259" key="3">
    <source>
        <dbReference type="Pfam" id="PF01591"/>
    </source>
</evidence>
<keyword evidence="1" id="KW-0547">Nucleotide-binding</keyword>
<dbReference type="PANTHER" id="PTHR10606:SF44">
    <property type="entry name" value="6-PHOSPHOFRUCTO 2-KINASE_FRUCTOSE 2,6-BISPHOSPHATASE LONG FORM"/>
    <property type="match status" value="1"/>
</dbReference>
<dbReference type="GO" id="GO:0003873">
    <property type="term" value="F:6-phosphofructo-2-kinase activity"/>
    <property type="evidence" value="ECO:0007669"/>
    <property type="project" value="InterPro"/>
</dbReference>
<evidence type="ECO:0000256" key="2">
    <source>
        <dbReference type="ARBA" id="ARBA00022840"/>
    </source>
</evidence>
<organism evidence="4 5">
    <name type="scientific">Caenorhabditis japonica</name>
    <dbReference type="NCBI Taxonomy" id="281687"/>
    <lineage>
        <taxon>Eukaryota</taxon>
        <taxon>Metazoa</taxon>
        <taxon>Ecdysozoa</taxon>
        <taxon>Nematoda</taxon>
        <taxon>Chromadorea</taxon>
        <taxon>Rhabditida</taxon>
        <taxon>Rhabditina</taxon>
        <taxon>Rhabditomorpha</taxon>
        <taxon>Rhabditoidea</taxon>
        <taxon>Rhabditidae</taxon>
        <taxon>Peloderinae</taxon>
        <taxon>Caenorhabditis</taxon>
    </lineage>
</organism>
<dbReference type="GO" id="GO:0005829">
    <property type="term" value="C:cytosol"/>
    <property type="evidence" value="ECO:0007669"/>
    <property type="project" value="TreeGrafter"/>
</dbReference>
<reference evidence="4" key="2">
    <citation type="submission" date="2022-06" db="UniProtKB">
        <authorList>
            <consortium name="EnsemblMetazoa"/>
        </authorList>
    </citation>
    <scope>IDENTIFICATION</scope>
    <source>
        <strain evidence="4">DF5081</strain>
    </source>
</reference>
<dbReference type="InterPro" id="IPR003094">
    <property type="entry name" value="6Pfruct_kin"/>
</dbReference>
<dbReference type="PANTHER" id="PTHR10606">
    <property type="entry name" value="6-PHOSPHOFRUCTO-2-KINASE/FRUCTOSE-2,6-BISPHOSPHATASE"/>
    <property type="match status" value="1"/>
</dbReference>
<dbReference type="InterPro" id="IPR013079">
    <property type="entry name" value="6Phosfructo_kin"/>
</dbReference>
<dbReference type="GO" id="GO:0004331">
    <property type="term" value="F:fructose-2,6-bisphosphate 2-phosphatase activity"/>
    <property type="evidence" value="ECO:0007669"/>
    <property type="project" value="TreeGrafter"/>
</dbReference>
<dbReference type="Pfam" id="PF01591">
    <property type="entry name" value="6PF2K"/>
    <property type="match status" value="1"/>
</dbReference>
<protein>
    <submittedName>
        <fullName evidence="4">6PF2K domain-containing protein</fullName>
    </submittedName>
</protein>
<dbReference type="GO" id="GO:0005524">
    <property type="term" value="F:ATP binding"/>
    <property type="evidence" value="ECO:0007669"/>
    <property type="project" value="UniProtKB-KW"/>
</dbReference>
<dbReference type="EnsemblMetazoa" id="CJA31713.1">
    <property type="protein sequence ID" value="CJA31713.1"/>
    <property type="gene ID" value="WBGene00207560"/>
</dbReference>
<dbReference type="GO" id="GO:0006000">
    <property type="term" value="P:fructose metabolic process"/>
    <property type="evidence" value="ECO:0007669"/>
    <property type="project" value="InterPro"/>
</dbReference>
<sequence>MEDMADYLNSATGNVAIFDATNTTKHRRRILIDFCQKKRLRCFFIESVCDDQAIIDSNVTDVKNQIKKESKSAQMPVRRKKNCIL</sequence>
<dbReference type="Proteomes" id="UP000005237">
    <property type="component" value="Unassembled WGS sequence"/>
</dbReference>
<evidence type="ECO:0000313" key="4">
    <source>
        <dbReference type="EnsemblMetazoa" id="CJA31713.1"/>
    </source>
</evidence>
<dbReference type="SUPFAM" id="SSF52540">
    <property type="entry name" value="P-loop containing nucleoside triphosphate hydrolases"/>
    <property type="match status" value="1"/>
</dbReference>
<reference evidence="5" key="1">
    <citation type="submission" date="2010-08" db="EMBL/GenBank/DDBJ databases">
        <authorList>
            <consortium name="Caenorhabditis japonica Sequencing Consortium"/>
            <person name="Wilson R.K."/>
        </authorList>
    </citation>
    <scope>NUCLEOTIDE SEQUENCE [LARGE SCALE GENOMIC DNA]</scope>
    <source>
        <strain evidence="5">DF5081</strain>
    </source>
</reference>
<evidence type="ECO:0000313" key="5">
    <source>
        <dbReference type="Proteomes" id="UP000005237"/>
    </source>
</evidence>
<keyword evidence="2" id="KW-0067">ATP-binding</keyword>
<evidence type="ECO:0000256" key="1">
    <source>
        <dbReference type="ARBA" id="ARBA00022741"/>
    </source>
</evidence>
<accession>A0A8R1IJM1</accession>